<reference evidence="7" key="1">
    <citation type="journal article" date="2015" name="Microbiology">
        <title>Genome of Methanoregula boonei 6A8 reveals adaptations to oligotrophic peatland environments.</title>
        <authorList>
            <person name="Braeuer S."/>
            <person name="Cadillo-Quiroz H."/>
            <person name="Kyrpides N."/>
            <person name="Woyke T."/>
            <person name="Goodwin L."/>
            <person name="Detter C."/>
            <person name="Podell S."/>
            <person name="Yavitt J.B."/>
            <person name="Zinder S.H."/>
        </authorList>
    </citation>
    <scope>NUCLEOTIDE SEQUENCE [LARGE SCALE GENOMIC DNA]</scope>
    <source>
        <strain evidence="7">DSM 21154 / JCM 14090 / 6A8</strain>
    </source>
</reference>
<dbReference type="InterPro" id="IPR009057">
    <property type="entry name" value="Homeodomain-like_sf"/>
</dbReference>
<dbReference type="eggNOG" id="arCOG02643">
    <property type="taxonomic scope" value="Archaea"/>
</dbReference>
<dbReference type="Proteomes" id="UP000002408">
    <property type="component" value="Chromosome"/>
</dbReference>
<dbReference type="GO" id="GO:0003700">
    <property type="term" value="F:DNA-binding transcription factor activity"/>
    <property type="evidence" value="ECO:0007669"/>
    <property type="project" value="TreeGrafter"/>
</dbReference>
<proteinExistence type="predicted"/>
<name>A7I911_METB6</name>
<protein>
    <submittedName>
        <fullName evidence="6">Transcriptional regulator, TetR family</fullName>
    </submittedName>
</protein>
<feature type="DNA-binding region" description="H-T-H motif" evidence="4">
    <location>
        <begin position="33"/>
        <end position="52"/>
    </location>
</feature>
<keyword evidence="3" id="KW-0804">Transcription</keyword>
<dbReference type="PRINTS" id="PR00455">
    <property type="entry name" value="HTHTETR"/>
</dbReference>
<dbReference type="OrthoDB" id="135877at2157"/>
<dbReference type="Pfam" id="PF00440">
    <property type="entry name" value="TetR_N"/>
    <property type="match status" value="1"/>
</dbReference>
<dbReference type="HOGENOM" id="CLU_069356_15_12_2"/>
<dbReference type="SUPFAM" id="SSF46689">
    <property type="entry name" value="Homeodomain-like"/>
    <property type="match status" value="1"/>
</dbReference>
<dbReference type="GeneID" id="5411298"/>
<dbReference type="RefSeq" id="WP_012107268.1">
    <property type="nucleotide sequence ID" value="NC_009712.1"/>
</dbReference>
<evidence type="ECO:0000256" key="3">
    <source>
        <dbReference type="ARBA" id="ARBA00023163"/>
    </source>
</evidence>
<feature type="domain" description="HTH tetR-type" evidence="5">
    <location>
        <begin position="10"/>
        <end position="70"/>
    </location>
</feature>
<dbReference type="STRING" id="456442.Mboo_1705"/>
<evidence type="ECO:0000313" key="6">
    <source>
        <dbReference type="EMBL" id="ABS56222.1"/>
    </source>
</evidence>
<organism evidence="6 7">
    <name type="scientific">Methanoregula boonei (strain DSM 21154 / JCM 14090 / 6A8)</name>
    <dbReference type="NCBI Taxonomy" id="456442"/>
    <lineage>
        <taxon>Archaea</taxon>
        <taxon>Methanobacteriati</taxon>
        <taxon>Methanobacteriota</taxon>
        <taxon>Stenosarchaea group</taxon>
        <taxon>Methanomicrobia</taxon>
        <taxon>Methanomicrobiales</taxon>
        <taxon>Methanoregulaceae</taxon>
        <taxon>Methanoregula</taxon>
    </lineage>
</organism>
<evidence type="ECO:0000256" key="2">
    <source>
        <dbReference type="ARBA" id="ARBA00023125"/>
    </source>
</evidence>
<dbReference type="InterPro" id="IPR001647">
    <property type="entry name" value="HTH_TetR"/>
</dbReference>
<keyword evidence="1" id="KW-0805">Transcription regulation</keyword>
<dbReference type="PANTHER" id="PTHR30055">
    <property type="entry name" value="HTH-TYPE TRANSCRIPTIONAL REGULATOR RUTR"/>
    <property type="match status" value="1"/>
</dbReference>
<evidence type="ECO:0000313" key="7">
    <source>
        <dbReference type="Proteomes" id="UP000002408"/>
    </source>
</evidence>
<evidence type="ECO:0000256" key="4">
    <source>
        <dbReference type="PROSITE-ProRule" id="PRU00335"/>
    </source>
</evidence>
<gene>
    <name evidence="6" type="ordered locus">Mboo_1705</name>
</gene>
<dbReference type="AlphaFoldDB" id="A7I911"/>
<keyword evidence="7" id="KW-1185">Reference proteome</keyword>
<dbReference type="PANTHER" id="PTHR30055:SF234">
    <property type="entry name" value="HTH-TYPE TRANSCRIPTIONAL REGULATOR BETI"/>
    <property type="match status" value="1"/>
</dbReference>
<keyword evidence="2 4" id="KW-0238">DNA-binding</keyword>
<dbReference type="KEGG" id="mbn:Mboo_1705"/>
<dbReference type="EMBL" id="CP000780">
    <property type="protein sequence ID" value="ABS56222.1"/>
    <property type="molecule type" value="Genomic_DNA"/>
</dbReference>
<sequence>MPRINAEYHRDAKRKIITATLDIARESGWSTVTLEAVARRVGVTKAALYTYFENSSSLTEEATFELIRKLWGRILADTEKENVGIRESIEHIAEILYSRGDPIAPLFLQALSAIIRDKQFREQVYRQYDEVLLALSRKLLERQRSGEISTMIDVYGAIRAINGLTLGLAFIYILSEEDPQEARVIWIDSVECILQLKPYQDSD</sequence>
<dbReference type="GO" id="GO:0000976">
    <property type="term" value="F:transcription cis-regulatory region binding"/>
    <property type="evidence" value="ECO:0007669"/>
    <property type="project" value="TreeGrafter"/>
</dbReference>
<dbReference type="Gene3D" id="1.10.357.10">
    <property type="entry name" value="Tetracycline Repressor, domain 2"/>
    <property type="match status" value="1"/>
</dbReference>
<evidence type="ECO:0000259" key="5">
    <source>
        <dbReference type="PROSITE" id="PS50977"/>
    </source>
</evidence>
<evidence type="ECO:0000256" key="1">
    <source>
        <dbReference type="ARBA" id="ARBA00023015"/>
    </source>
</evidence>
<dbReference type="PROSITE" id="PS50977">
    <property type="entry name" value="HTH_TETR_2"/>
    <property type="match status" value="1"/>
</dbReference>
<dbReference type="InterPro" id="IPR050109">
    <property type="entry name" value="HTH-type_TetR-like_transc_reg"/>
</dbReference>
<accession>A7I911</accession>
<dbReference type="SUPFAM" id="SSF48498">
    <property type="entry name" value="Tetracyclin repressor-like, C-terminal domain"/>
    <property type="match status" value="1"/>
</dbReference>
<dbReference type="InterPro" id="IPR036271">
    <property type="entry name" value="Tet_transcr_reg_TetR-rel_C_sf"/>
</dbReference>